<keyword evidence="2" id="KW-0238">DNA-binding</keyword>
<feature type="domain" description="HTH lacI-type" evidence="4">
    <location>
        <begin position="2"/>
        <end position="57"/>
    </location>
</feature>
<organism evidence="5 6">
    <name type="scientific">Bosea caraganae</name>
    <dbReference type="NCBI Taxonomy" id="2763117"/>
    <lineage>
        <taxon>Bacteria</taxon>
        <taxon>Pseudomonadati</taxon>
        <taxon>Pseudomonadota</taxon>
        <taxon>Alphaproteobacteria</taxon>
        <taxon>Hyphomicrobiales</taxon>
        <taxon>Boseaceae</taxon>
        <taxon>Bosea</taxon>
    </lineage>
</organism>
<dbReference type="Gene3D" id="3.40.50.2300">
    <property type="match status" value="2"/>
</dbReference>
<proteinExistence type="predicted"/>
<evidence type="ECO:0000256" key="3">
    <source>
        <dbReference type="ARBA" id="ARBA00023163"/>
    </source>
</evidence>
<evidence type="ECO:0000256" key="1">
    <source>
        <dbReference type="ARBA" id="ARBA00023015"/>
    </source>
</evidence>
<dbReference type="Proteomes" id="UP000255207">
    <property type="component" value="Unassembled WGS sequence"/>
</dbReference>
<evidence type="ECO:0000313" key="5">
    <source>
        <dbReference type="EMBL" id="RDJ21317.1"/>
    </source>
</evidence>
<sequence>MSTINDVAKLARVSISTVSNVLNGRTDRMSKDTFARVEKAVTELGYQPNRAARQLKTGEAALIGLLVPSLTNPSYGALAREIEAEAWESYGYRVVVSNTYRDPRNERAFLDDMLTHGIRGVIIISSLADESHIEEVVRKGLVAISYDSQSQRAIQPVIDHVSSDNVAGGRMAAEYLIANGHRCIAFLTPRGWTFSRAQKREGFMLAVEAAGIRGVVIEGALSSNYADEELAELGMSLAGTVAEHPERPTGIVAINDIMAVGLLAGLRKRGMAIPADVSVVGMDGIALGTFVAPPLTSVRLATRDMAKAMVDRIMLRLKRGETTPSTFRFPPTMLVRESVAGPPLRR</sequence>
<dbReference type="InterPro" id="IPR028082">
    <property type="entry name" value="Peripla_BP_I"/>
</dbReference>
<protein>
    <submittedName>
        <fullName evidence="5">LacI family transcriptional regulator</fullName>
    </submittedName>
</protein>
<evidence type="ECO:0000313" key="6">
    <source>
        <dbReference type="Proteomes" id="UP000255207"/>
    </source>
</evidence>
<dbReference type="InterPro" id="IPR046335">
    <property type="entry name" value="LacI/GalR-like_sensor"/>
</dbReference>
<accession>A0A370L1B7</accession>
<dbReference type="PROSITE" id="PS00356">
    <property type="entry name" value="HTH_LACI_1"/>
    <property type="match status" value="1"/>
</dbReference>
<evidence type="ECO:0000259" key="4">
    <source>
        <dbReference type="PROSITE" id="PS50932"/>
    </source>
</evidence>
<dbReference type="PANTHER" id="PTHR30146">
    <property type="entry name" value="LACI-RELATED TRANSCRIPTIONAL REPRESSOR"/>
    <property type="match status" value="1"/>
</dbReference>
<evidence type="ECO:0000256" key="2">
    <source>
        <dbReference type="ARBA" id="ARBA00023125"/>
    </source>
</evidence>
<dbReference type="SMART" id="SM00354">
    <property type="entry name" value="HTH_LACI"/>
    <property type="match status" value="1"/>
</dbReference>
<dbReference type="Pfam" id="PF00356">
    <property type="entry name" value="LacI"/>
    <property type="match status" value="1"/>
</dbReference>
<keyword evidence="6" id="KW-1185">Reference proteome</keyword>
<dbReference type="SUPFAM" id="SSF53822">
    <property type="entry name" value="Periplasmic binding protein-like I"/>
    <property type="match status" value="1"/>
</dbReference>
<dbReference type="GO" id="GO:0003700">
    <property type="term" value="F:DNA-binding transcription factor activity"/>
    <property type="evidence" value="ECO:0007669"/>
    <property type="project" value="TreeGrafter"/>
</dbReference>
<dbReference type="CDD" id="cd01392">
    <property type="entry name" value="HTH_LacI"/>
    <property type="match status" value="1"/>
</dbReference>
<reference evidence="6" key="1">
    <citation type="submission" date="2018-07" db="EMBL/GenBank/DDBJ databases">
        <authorList>
            <person name="Safronova V.I."/>
            <person name="Chirak E.R."/>
            <person name="Sazanova A.L."/>
        </authorList>
    </citation>
    <scope>NUCLEOTIDE SEQUENCE [LARGE SCALE GENOMIC DNA]</scope>
    <source>
        <strain evidence="6">RCAM04685</strain>
    </source>
</reference>
<dbReference type="OrthoDB" id="7170131at2"/>
<keyword evidence="1" id="KW-0805">Transcription regulation</keyword>
<dbReference type="SUPFAM" id="SSF47413">
    <property type="entry name" value="lambda repressor-like DNA-binding domains"/>
    <property type="match status" value="1"/>
</dbReference>
<keyword evidence="3" id="KW-0804">Transcription</keyword>
<comment type="caution">
    <text evidence="5">The sequence shown here is derived from an EMBL/GenBank/DDBJ whole genome shotgun (WGS) entry which is preliminary data.</text>
</comment>
<dbReference type="PANTHER" id="PTHR30146:SF147">
    <property type="entry name" value="HTH-TYPE TRANSCRIPTIONAL REGULATOR DEGA"/>
    <property type="match status" value="1"/>
</dbReference>
<dbReference type="Gene3D" id="1.10.260.40">
    <property type="entry name" value="lambda repressor-like DNA-binding domains"/>
    <property type="match status" value="1"/>
</dbReference>
<dbReference type="Pfam" id="PF13377">
    <property type="entry name" value="Peripla_BP_3"/>
    <property type="match status" value="1"/>
</dbReference>
<dbReference type="AlphaFoldDB" id="A0A370L1B7"/>
<dbReference type="RefSeq" id="WP_114831378.1">
    <property type="nucleotide sequence ID" value="NZ_QQTO01000020.1"/>
</dbReference>
<gene>
    <name evidence="5" type="ORF">DWE98_21615</name>
</gene>
<dbReference type="InterPro" id="IPR000843">
    <property type="entry name" value="HTH_LacI"/>
</dbReference>
<name>A0A370L1B7_9HYPH</name>
<dbReference type="PROSITE" id="PS50932">
    <property type="entry name" value="HTH_LACI_2"/>
    <property type="match status" value="1"/>
</dbReference>
<dbReference type="GO" id="GO:0000976">
    <property type="term" value="F:transcription cis-regulatory region binding"/>
    <property type="evidence" value="ECO:0007669"/>
    <property type="project" value="TreeGrafter"/>
</dbReference>
<dbReference type="InterPro" id="IPR010982">
    <property type="entry name" value="Lambda_DNA-bd_dom_sf"/>
</dbReference>
<dbReference type="EMBL" id="QQTP01000013">
    <property type="protein sequence ID" value="RDJ21317.1"/>
    <property type="molecule type" value="Genomic_DNA"/>
</dbReference>